<gene>
    <name evidence="2" type="ORF">F0562_007769</name>
</gene>
<keyword evidence="1" id="KW-0732">Signal</keyword>
<evidence type="ECO:0000313" key="3">
    <source>
        <dbReference type="Proteomes" id="UP000325577"/>
    </source>
</evidence>
<sequence length="115" mass="11757">MVIFLTSCVALTCGILSAALATACLGGKSEHRGSVQLVSGICPSAAERQRCCKLFEFPAISISLPPGGVLGGAETMESGGNTAAGARRNESILATAEVWQNGFSALPTDSFMCIC</sequence>
<evidence type="ECO:0000256" key="1">
    <source>
        <dbReference type="SAM" id="SignalP"/>
    </source>
</evidence>
<feature type="chain" id="PRO_5023844272" description="Secreted protein" evidence="1">
    <location>
        <begin position="22"/>
        <end position="115"/>
    </location>
</feature>
<name>A0A5J5AA08_9ASTE</name>
<accession>A0A5J5AA08</accession>
<evidence type="ECO:0000313" key="2">
    <source>
        <dbReference type="EMBL" id="KAA8526131.1"/>
    </source>
</evidence>
<protein>
    <recommendedName>
        <fullName evidence="4">Secreted protein</fullName>
    </recommendedName>
</protein>
<proteinExistence type="predicted"/>
<dbReference type="AlphaFoldDB" id="A0A5J5AA08"/>
<reference evidence="2 3" key="1">
    <citation type="submission" date="2019-09" db="EMBL/GenBank/DDBJ databases">
        <title>A chromosome-level genome assembly of the Chinese tupelo Nyssa sinensis.</title>
        <authorList>
            <person name="Yang X."/>
            <person name="Kang M."/>
            <person name="Yang Y."/>
            <person name="Xiong H."/>
            <person name="Wang M."/>
            <person name="Zhang Z."/>
            <person name="Wang Z."/>
            <person name="Wu H."/>
            <person name="Ma T."/>
            <person name="Liu J."/>
            <person name="Xi Z."/>
        </authorList>
    </citation>
    <scope>NUCLEOTIDE SEQUENCE [LARGE SCALE GENOMIC DNA]</scope>
    <source>
        <strain evidence="2">J267</strain>
        <tissue evidence="2">Leaf</tissue>
    </source>
</reference>
<dbReference type="EMBL" id="CM018046">
    <property type="protein sequence ID" value="KAA8526131.1"/>
    <property type="molecule type" value="Genomic_DNA"/>
</dbReference>
<keyword evidence="3" id="KW-1185">Reference proteome</keyword>
<dbReference type="Proteomes" id="UP000325577">
    <property type="component" value="Linkage Group LG3"/>
</dbReference>
<evidence type="ECO:0008006" key="4">
    <source>
        <dbReference type="Google" id="ProtNLM"/>
    </source>
</evidence>
<organism evidence="2 3">
    <name type="scientific">Nyssa sinensis</name>
    <dbReference type="NCBI Taxonomy" id="561372"/>
    <lineage>
        <taxon>Eukaryota</taxon>
        <taxon>Viridiplantae</taxon>
        <taxon>Streptophyta</taxon>
        <taxon>Embryophyta</taxon>
        <taxon>Tracheophyta</taxon>
        <taxon>Spermatophyta</taxon>
        <taxon>Magnoliopsida</taxon>
        <taxon>eudicotyledons</taxon>
        <taxon>Gunneridae</taxon>
        <taxon>Pentapetalae</taxon>
        <taxon>asterids</taxon>
        <taxon>Cornales</taxon>
        <taxon>Nyssaceae</taxon>
        <taxon>Nyssa</taxon>
    </lineage>
</organism>
<feature type="signal peptide" evidence="1">
    <location>
        <begin position="1"/>
        <end position="21"/>
    </location>
</feature>